<proteinExistence type="predicted"/>
<feature type="transmembrane region" description="Helical" evidence="1">
    <location>
        <begin position="234"/>
        <end position="254"/>
    </location>
</feature>
<keyword evidence="1" id="KW-0472">Membrane</keyword>
<dbReference type="STRING" id="1217799.DEALK_18020"/>
<dbReference type="OrthoDB" id="141033at2"/>
<keyword evidence="3" id="KW-1185">Reference proteome</keyword>
<feature type="transmembrane region" description="Helical" evidence="1">
    <location>
        <begin position="304"/>
        <end position="325"/>
    </location>
</feature>
<name>A0A0W0GK62_9CHLR</name>
<feature type="transmembrane region" description="Helical" evidence="1">
    <location>
        <begin position="93"/>
        <end position="114"/>
    </location>
</feature>
<protein>
    <submittedName>
        <fullName evidence="2">Putative membrane protein (DUF2079)</fullName>
    </submittedName>
</protein>
<organism evidence="2 3">
    <name type="scientific">Dehalogenimonas alkenigignens</name>
    <dbReference type="NCBI Taxonomy" id="1217799"/>
    <lineage>
        <taxon>Bacteria</taxon>
        <taxon>Bacillati</taxon>
        <taxon>Chloroflexota</taxon>
        <taxon>Dehalococcoidia</taxon>
        <taxon>Dehalococcoidales</taxon>
        <taxon>Dehalococcoidaceae</taxon>
        <taxon>Dehalogenimonas</taxon>
    </lineage>
</organism>
<comment type="caution">
    <text evidence="2">The sequence shown here is derived from an EMBL/GenBank/DDBJ whole genome shotgun (WGS) entry which is preliminary data.</text>
</comment>
<dbReference type="AlphaFoldDB" id="A0A0W0GK62"/>
<gene>
    <name evidence="2" type="ORF">DEALK_18020</name>
</gene>
<sequence length="454" mass="50099">MVRQPSTEPPVRRLLDAAGVKLMMLASDRWAKAAFILVFFTAAAARILAAPFSATQDTAQFWSFAQLFKQHGLDFYSHYAGTDPVNPWQGWGFVYPPIWLLILGLAAVAAPGAAAGQDFVDTAWRFAMKIPIITADLAIGIILFAAVPGSAWKKLLFATLWLLNPAVWYQSAVFGQFDAIAAAFLLGALVLFEKQHYRWAFAAAAAAVLTKQHTLIPVAFMIASAFRMMPRRQIVANFGVFTGIIAAVSLPFMVTGSGGEYLKAVLLPGQAPAYQEPMVYAFSGSGALVTYLHNAYGWDTVGWLNINTPVMVLGIIAGLAATYWLKLSPARSMLIGILIFISTFYRINYQYLVIFIPLAIYIAARSSYLTERLWSVALALFPSLWLWFFNVAFWFNYVSPVYPAASTVLSHFGWTQETSGDIVYVRIALVITFLAFGYCLLALTRWRAPLKSVA</sequence>
<accession>A0A0W0GK62</accession>
<evidence type="ECO:0000313" key="2">
    <source>
        <dbReference type="EMBL" id="KTB48955.1"/>
    </source>
</evidence>
<keyword evidence="1" id="KW-1133">Transmembrane helix</keyword>
<feature type="transmembrane region" description="Helical" evidence="1">
    <location>
        <begin position="274"/>
        <end position="292"/>
    </location>
</feature>
<feature type="transmembrane region" description="Helical" evidence="1">
    <location>
        <begin position="167"/>
        <end position="192"/>
    </location>
</feature>
<feature type="transmembrane region" description="Helical" evidence="1">
    <location>
        <begin position="337"/>
        <end position="361"/>
    </location>
</feature>
<reference evidence="2 3" key="1">
    <citation type="submission" date="2015-06" db="EMBL/GenBank/DDBJ databases">
        <title>Genome sequence of the organohalide-respiring Dehalogenimonas alkenigignens type strain (IP3-3T).</title>
        <authorList>
            <person name="Key T.A."/>
            <person name="Richmond D.P."/>
            <person name="Bowman K.S."/>
            <person name="Cho Y.-J."/>
            <person name="Chun J."/>
            <person name="da Costa M.S."/>
            <person name="Rainey F.A."/>
            <person name="Moe W.M."/>
        </authorList>
    </citation>
    <scope>NUCLEOTIDE SEQUENCE [LARGE SCALE GENOMIC DNA]</scope>
    <source>
        <strain evidence="2 3">IP3-3</strain>
    </source>
</reference>
<dbReference type="RefSeq" id="WP_058439870.1">
    <property type="nucleotide sequence ID" value="NZ_KQ758903.1"/>
</dbReference>
<keyword evidence="1" id="KW-0812">Transmembrane</keyword>
<feature type="transmembrane region" description="Helical" evidence="1">
    <location>
        <begin position="423"/>
        <end position="443"/>
    </location>
</feature>
<evidence type="ECO:0000256" key="1">
    <source>
        <dbReference type="SAM" id="Phobius"/>
    </source>
</evidence>
<feature type="transmembrane region" description="Helical" evidence="1">
    <location>
        <begin position="373"/>
        <end position="395"/>
    </location>
</feature>
<evidence type="ECO:0000313" key="3">
    <source>
        <dbReference type="Proteomes" id="UP000053947"/>
    </source>
</evidence>
<feature type="transmembrane region" description="Helical" evidence="1">
    <location>
        <begin position="126"/>
        <end position="147"/>
    </location>
</feature>
<dbReference type="EMBL" id="LFDV01000002">
    <property type="protein sequence ID" value="KTB48955.1"/>
    <property type="molecule type" value="Genomic_DNA"/>
</dbReference>
<dbReference type="Proteomes" id="UP000053947">
    <property type="component" value="Unassembled WGS sequence"/>
</dbReference>